<dbReference type="GO" id="GO:0016874">
    <property type="term" value="F:ligase activity"/>
    <property type="evidence" value="ECO:0007669"/>
    <property type="project" value="UniProtKB-KW"/>
</dbReference>
<name>A0AAU7PKP0_9FIRM</name>
<gene>
    <name evidence="1" type="ORF">ABFV83_13505</name>
</gene>
<reference evidence="1" key="1">
    <citation type="submission" date="2024-06" db="EMBL/GenBank/DDBJ databases">
        <title>Lacrimispora cavernae sp. nov., a novel anaerobe isolated from bat guano pile inside a cave.</title>
        <authorList>
            <person name="Miller S.L."/>
            <person name="Lu N."/>
            <person name="King J."/>
            <person name="Sankaranarayanan K."/>
            <person name="Lawson P.A."/>
        </authorList>
    </citation>
    <scope>NUCLEOTIDE SEQUENCE</scope>
    <source>
        <strain evidence="1">BS-2</strain>
    </source>
</reference>
<dbReference type="Pfam" id="PF13563">
    <property type="entry name" value="2_5_RNA_ligase2"/>
    <property type="match status" value="1"/>
</dbReference>
<keyword evidence="1" id="KW-0436">Ligase</keyword>
<dbReference type="InterPro" id="IPR009097">
    <property type="entry name" value="Cyclic_Pdiesterase"/>
</dbReference>
<dbReference type="SUPFAM" id="SSF55144">
    <property type="entry name" value="LigT-like"/>
    <property type="match status" value="1"/>
</dbReference>
<dbReference type="EMBL" id="CP157940">
    <property type="protein sequence ID" value="XBS52843.1"/>
    <property type="molecule type" value="Genomic_DNA"/>
</dbReference>
<organism evidence="1">
    <name type="scientific">Lacrimispora sp. BS-2</name>
    <dbReference type="NCBI Taxonomy" id="3151850"/>
    <lineage>
        <taxon>Bacteria</taxon>
        <taxon>Bacillati</taxon>
        <taxon>Bacillota</taxon>
        <taxon>Clostridia</taxon>
        <taxon>Lachnospirales</taxon>
        <taxon>Lachnospiraceae</taxon>
        <taxon>Lacrimispora</taxon>
    </lineage>
</organism>
<protein>
    <submittedName>
        <fullName evidence="1">2'-5' RNA ligase family protein</fullName>
    </submittedName>
</protein>
<dbReference type="InterPro" id="IPR050580">
    <property type="entry name" value="2H_phosphoesterase_YjcG-like"/>
</dbReference>
<dbReference type="PANTHER" id="PTHR40037:SF1">
    <property type="entry name" value="PHOSPHOESTERASE SAOUHSC_00951-RELATED"/>
    <property type="match status" value="1"/>
</dbReference>
<dbReference type="PANTHER" id="PTHR40037">
    <property type="entry name" value="PHOSPHOESTERASE YJCG-RELATED"/>
    <property type="match status" value="1"/>
</dbReference>
<proteinExistence type="predicted"/>
<dbReference type="Gene3D" id="3.90.1140.10">
    <property type="entry name" value="Cyclic phosphodiesterase"/>
    <property type="match status" value="1"/>
</dbReference>
<dbReference type="AlphaFoldDB" id="A0AAU7PKP0"/>
<sequence>MNTRTIMIFPEFHNMDVIQFYRDQYDPLSALVKPHITLVFPFQSNISNDKLNRHLNDKLMNIRPFEITLHGVSKQPDEFGNYLFLNIIEGKEHILKIHERLYSGVLREYNKGQPYCPHLTLGNLHSIEKLERAYFDVSKCNETFRTVINTISVEMIGSLEESIIISEHKLWK</sequence>
<dbReference type="RefSeq" id="WP_349944540.1">
    <property type="nucleotide sequence ID" value="NZ_CP157940.1"/>
</dbReference>
<evidence type="ECO:0000313" key="1">
    <source>
        <dbReference type="EMBL" id="XBS52843.1"/>
    </source>
</evidence>
<accession>A0AAU7PKP0</accession>